<reference evidence="2 3" key="1">
    <citation type="submission" date="2006-11" db="EMBL/GenBank/DDBJ databases">
        <authorList>
            <person name="Giovannoni S."/>
            <person name="Vergin K."/>
            <person name="Ferriera S."/>
            <person name="Johnson J."/>
            <person name="Kravitz S."/>
            <person name="Beeson K."/>
            <person name="Sutton G."/>
            <person name="Rogers Y.-H."/>
            <person name="Friedman R."/>
            <person name="Frazier M."/>
            <person name="Venter J.C."/>
        </authorList>
    </citation>
    <scope>NUCLEOTIDE SEQUENCE [LARGE SCALE GENOMIC DNA]</scope>
    <source>
        <strain evidence="2 3">HTCC2181</strain>
    </source>
</reference>
<accession>A0P5J0</accession>
<feature type="transmembrane region" description="Helical" evidence="1">
    <location>
        <begin position="131"/>
        <end position="150"/>
    </location>
</feature>
<keyword evidence="1" id="KW-0472">Membrane</keyword>
<feature type="transmembrane region" description="Helical" evidence="1">
    <location>
        <begin position="351"/>
        <end position="373"/>
    </location>
</feature>
<name>A0P5J0_9PROT</name>
<feature type="transmembrane region" description="Helical" evidence="1">
    <location>
        <begin position="266"/>
        <end position="289"/>
    </location>
</feature>
<dbReference type="EMBL" id="AAUX01000001">
    <property type="protein sequence ID" value="EAV46800.1"/>
    <property type="molecule type" value="Genomic_DNA"/>
</dbReference>
<feature type="transmembrane region" description="Helical" evidence="1">
    <location>
        <begin position="157"/>
        <end position="174"/>
    </location>
</feature>
<evidence type="ECO:0000256" key="1">
    <source>
        <dbReference type="SAM" id="Phobius"/>
    </source>
</evidence>
<comment type="caution">
    <text evidence="2">The sequence shown here is derived from an EMBL/GenBank/DDBJ whole genome shotgun (WGS) entry which is preliminary data.</text>
</comment>
<keyword evidence="3" id="KW-1185">Reference proteome</keyword>
<feature type="transmembrane region" description="Helical" evidence="1">
    <location>
        <begin position="301"/>
        <end position="320"/>
    </location>
</feature>
<keyword evidence="1" id="KW-1133">Transmembrane helix</keyword>
<gene>
    <name evidence="2" type="ORF">MB2181_01965</name>
</gene>
<feature type="transmembrane region" description="Helical" evidence="1">
    <location>
        <begin position="180"/>
        <end position="210"/>
    </location>
</feature>
<keyword evidence="1" id="KW-0812">Transmembrane</keyword>
<protein>
    <recommendedName>
        <fullName evidence="4">Glycosyltransferase RgtA/B/C/D-like domain-containing protein</fullName>
    </recommendedName>
</protein>
<evidence type="ECO:0000313" key="2">
    <source>
        <dbReference type="EMBL" id="EAV46800.1"/>
    </source>
</evidence>
<proteinExistence type="predicted"/>
<feature type="transmembrane region" description="Helical" evidence="1">
    <location>
        <begin position="77"/>
        <end position="95"/>
    </location>
</feature>
<organism evidence="2 3">
    <name type="scientific">Methylophilales bacterium HTCC2181</name>
    <dbReference type="NCBI Taxonomy" id="383631"/>
    <lineage>
        <taxon>Bacteria</taxon>
        <taxon>Pseudomonadati</taxon>
        <taxon>Pseudomonadota</taxon>
        <taxon>Betaproteobacteria</taxon>
        <taxon>Nitrosomonadales</taxon>
        <taxon>OM43 clade</taxon>
    </lineage>
</organism>
<dbReference type="AlphaFoldDB" id="A0P5J0"/>
<dbReference type="Proteomes" id="UP000054262">
    <property type="component" value="Unassembled WGS sequence"/>
</dbReference>
<feature type="transmembrane region" description="Helical" evidence="1">
    <location>
        <begin position="393"/>
        <end position="415"/>
    </location>
</feature>
<sequence>MKIYLDHDWQGNMSSPRKILGEKTKLHLFFFLAFIWVVTGLTGHEPWRPHESATISQILEIYLHNHFIHPTNASNSIPLYPPLYAFFGAAFAKLFSPLLELHDAARIANAMWVSITMISLGLLTRELWGPSFGRTSGLLFIASIGLILNIHTLSPEISALAGISLSLYSFSLYFRRPFRASIILGLGLSITFLSNGFVPTLSIVLTSLALGFFSFWMNKRYVTFLSISYLIFSCIIGSWLFLFYQSDANLFFAWINQPHFNSNPNFWYNLQGLSWFTWPAFPLAIWIVYNNFSSLLSQKRILLPVIFIFTYFLVISFSIQEDQINWIPFIIPFCILAVGSIDLLKRSYASALNWFGILVFGFLCSLIWLGWFAMHTGLPEKIYERMFYLSGDLLASFQVLPFLIALILSAFWVVNVVNNKLTNRSSITNWAIGITMLWVALIMLWGPFIDNRKSHKQIYTQLKPFLTQSSSCMYVNNLSNSQIDLLHYYTKIKPINAFENNKACRLSLISLSNTNEIGSEYKDWKEVWTGKRARDKFYYILLSK</sequence>
<feature type="transmembrane region" description="Helical" evidence="1">
    <location>
        <begin position="107"/>
        <end position="125"/>
    </location>
</feature>
<dbReference type="OrthoDB" id="8556356at2"/>
<feature type="transmembrane region" description="Helical" evidence="1">
    <location>
        <begin position="26"/>
        <end position="44"/>
    </location>
</feature>
<feature type="transmembrane region" description="Helical" evidence="1">
    <location>
        <begin position="222"/>
        <end position="246"/>
    </location>
</feature>
<evidence type="ECO:0008006" key="4">
    <source>
        <dbReference type="Google" id="ProtNLM"/>
    </source>
</evidence>
<feature type="transmembrane region" description="Helical" evidence="1">
    <location>
        <begin position="427"/>
        <end position="448"/>
    </location>
</feature>
<feature type="transmembrane region" description="Helical" evidence="1">
    <location>
        <begin position="326"/>
        <end position="344"/>
    </location>
</feature>
<evidence type="ECO:0000313" key="3">
    <source>
        <dbReference type="Proteomes" id="UP000054262"/>
    </source>
</evidence>